<keyword evidence="2" id="KW-0678">Repressor</keyword>
<feature type="binding site" evidence="7">
    <location>
        <position position="136"/>
    </location>
    <ligand>
        <name>Zn(2+)</name>
        <dbReference type="ChEBI" id="CHEBI:29105"/>
    </ligand>
</feature>
<sequence>MSKTDPASSPRSRKAYGGSRRDVLLAVLGAGKCCLSAGEIYYEASHFGTRGIGYATVYRILGQLISEGRVVTLRGQAGARLFRIASDPDDRHSLWCTECGRAQPISAVGIVAEMEWFAQECGFTDLVHHLSVQGRCRDRAS</sequence>
<evidence type="ECO:0000256" key="1">
    <source>
        <dbReference type="ARBA" id="ARBA00007957"/>
    </source>
</evidence>
<evidence type="ECO:0000313" key="9">
    <source>
        <dbReference type="EMBL" id="APE34963.1"/>
    </source>
</evidence>
<name>A0A1J0VSE6_9NOCA</name>
<keyword evidence="4" id="KW-0805">Transcription regulation</keyword>
<dbReference type="GO" id="GO:0046872">
    <property type="term" value="F:metal ion binding"/>
    <property type="evidence" value="ECO:0007669"/>
    <property type="project" value="UniProtKB-KW"/>
</dbReference>
<feature type="binding site" evidence="8">
    <location>
        <position position="128"/>
    </location>
    <ligand>
        <name>Fe cation</name>
        <dbReference type="ChEBI" id="CHEBI:24875"/>
    </ligand>
</feature>
<dbReference type="GO" id="GO:0003700">
    <property type="term" value="F:DNA-binding transcription factor activity"/>
    <property type="evidence" value="ECO:0007669"/>
    <property type="project" value="InterPro"/>
</dbReference>
<evidence type="ECO:0000256" key="8">
    <source>
        <dbReference type="PIRSR" id="PIRSR602481-2"/>
    </source>
</evidence>
<keyword evidence="5" id="KW-0238">DNA-binding</keyword>
<dbReference type="SUPFAM" id="SSF46785">
    <property type="entry name" value="Winged helix' DNA-binding domain"/>
    <property type="match status" value="1"/>
</dbReference>
<evidence type="ECO:0000256" key="2">
    <source>
        <dbReference type="ARBA" id="ARBA00022491"/>
    </source>
</evidence>
<comment type="cofactor">
    <cofactor evidence="8">
        <name>Mn(2+)</name>
        <dbReference type="ChEBI" id="CHEBI:29035"/>
    </cofactor>
    <cofactor evidence="8">
        <name>Fe(2+)</name>
        <dbReference type="ChEBI" id="CHEBI:29033"/>
    </cofactor>
    <text evidence="8">Binds 1 Mn(2+) or Fe(2+) ion per subunit.</text>
</comment>
<dbReference type="InterPro" id="IPR036390">
    <property type="entry name" value="WH_DNA-bd_sf"/>
</dbReference>
<evidence type="ECO:0008006" key="11">
    <source>
        <dbReference type="Google" id="ProtNLM"/>
    </source>
</evidence>
<protein>
    <recommendedName>
        <fullName evidence="11">Transcriptional repressor</fullName>
    </recommendedName>
</protein>
<keyword evidence="7" id="KW-0479">Metal-binding</keyword>
<dbReference type="Proteomes" id="UP000183810">
    <property type="component" value="Chromosome"/>
</dbReference>
<evidence type="ECO:0000256" key="6">
    <source>
        <dbReference type="ARBA" id="ARBA00023163"/>
    </source>
</evidence>
<dbReference type="RefSeq" id="WP_071928148.1">
    <property type="nucleotide sequence ID" value="NZ_CP018082.1"/>
</dbReference>
<accession>A0A1J0VSE6</accession>
<feature type="binding site" evidence="7">
    <location>
        <position position="96"/>
    </location>
    <ligand>
        <name>Zn(2+)</name>
        <dbReference type="ChEBI" id="CHEBI:29105"/>
    </ligand>
</feature>
<evidence type="ECO:0000256" key="7">
    <source>
        <dbReference type="PIRSR" id="PIRSR602481-1"/>
    </source>
</evidence>
<comment type="cofactor">
    <cofactor evidence="7">
        <name>Zn(2+)</name>
        <dbReference type="ChEBI" id="CHEBI:29105"/>
    </cofactor>
    <text evidence="7">Binds 1 zinc ion per subunit.</text>
</comment>
<proteinExistence type="inferred from homology"/>
<feature type="binding site" evidence="7">
    <location>
        <position position="99"/>
    </location>
    <ligand>
        <name>Zn(2+)</name>
        <dbReference type="ChEBI" id="CHEBI:29105"/>
    </ligand>
</feature>
<reference evidence="9" key="1">
    <citation type="submission" date="2016-11" db="EMBL/GenBank/DDBJ databases">
        <authorList>
            <person name="Jaros S."/>
            <person name="Januszkiewicz K."/>
            <person name="Wedrychowicz H."/>
        </authorList>
    </citation>
    <scope>NUCLEOTIDE SEQUENCE [LARGE SCALE GENOMIC DNA]</scope>
    <source>
        <strain evidence="9">Y48</strain>
    </source>
</reference>
<dbReference type="EMBL" id="CP018082">
    <property type="protein sequence ID" value="APE34963.1"/>
    <property type="molecule type" value="Genomic_DNA"/>
</dbReference>
<keyword evidence="3 7" id="KW-0862">Zinc</keyword>
<dbReference type="GO" id="GO:0003677">
    <property type="term" value="F:DNA binding"/>
    <property type="evidence" value="ECO:0007669"/>
    <property type="project" value="UniProtKB-KW"/>
</dbReference>
<dbReference type="InterPro" id="IPR043135">
    <property type="entry name" value="Fur_C"/>
</dbReference>
<dbReference type="InterPro" id="IPR036388">
    <property type="entry name" value="WH-like_DNA-bd_sf"/>
</dbReference>
<organism evidence="9 10">
    <name type="scientific">Nocardia mangyaensis</name>
    <dbReference type="NCBI Taxonomy" id="2213200"/>
    <lineage>
        <taxon>Bacteria</taxon>
        <taxon>Bacillati</taxon>
        <taxon>Actinomycetota</taxon>
        <taxon>Actinomycetes</taxon>
        <taxon>Mycobacteriales</taxon>
        <taxon>Nocardiaceae</taxon>
        <taxon>Nocardia</taxon>
    </lineage>
</organism>
<evidence type="ECO:0000256" key="3">
    <source>
        <dbReference type="ARBA" id="ARBA00022833"/>
    </source>
</evidence>
<dbReference type="Gene3D" id="3.30.1490.190">
    <property type="match status" value="1"/>
</dbReference>
<comment type="similarity">
    <text evidence="1">Belongs to the Fur family.</text>
</comment>
<dbReference type="KEGG" id="nsl:BOX37_14530"/>
<dbReference type="AlphaFoldDB" id="A0A1J0VSE6"/>
<evidence type="ECO:0000256" key="4">
    <source>
        <dbReference type="ARBA" id="ARBA00023015"/>
    </source>
</evidence>
<evidence type="ECO:0000313" key="10">
    <source>
        <dbReference type="Proteomes" id="UP000183810"/>
    </source>
</evidence>
<keyword evidence="8" id="KW-0408">Iron</keyword>
<keyword evidence="6" id="KW-0804">Transcription</keyword>
<gene>
    <name evidence="9" type="ORF">BOX37_14530</name>
</gene>
<dbReference type="Gene3D" id="1.10.10.10">
    <property type="entry name" value="Winged helix-like DNA-binding domain superfamily/Winged helix DNA-binding domain"/>
    <property type="match status" value="1"/>
</dbReference>
<dbReference type="Pfam" id="PF01475">
    <property type="entry name" value="FUR"/>
    <property type="match status" value="1"/>
</dbReference>
<keyword evidence="10" id="KW-1185">Reference proteome</keyword>
<evidence type="ECO:0000256" key="5">
    <source>
        <dbReference type="ARBA" id="ARBA00023125"/>
    </source>
</evidence>
<dbReference type="InterPro" id="IPR002481">
    <property type="entry name" value="FUR"/>
</dbReference>